<sequence length="233" mass="26513">MGYNKGMYRGNGDNHRAKLYALMLMLAFGGALLGTMMLHQIREKKSGYNLVVKDKENEILSLQLLLQKGRNHNKEIERKNAELKTKIYALSGQKVELDRKVLKMKSTIKSLKDELKVIESELEENQNEIKMLQGQGNNFGKVGVEKVTTLKENHMQKEAKINELKQNLEMSIDDVTIFPENLAANRTMAEQDTNEEMDRDSSESTIYGDVTNDATGLIEFKDGNIIDDDQIQD</sequence>
<gene>
    <name evidence="4" type="ORF">TanjilG_15321</name>
</gene>
<feature type="transmembrane region" description="Helical" evidence="3">
    <location>
        <begin position="20"/>
        <end position="38"/>
    </location>
</feature>
<dbReference type="Gramene" id="OIW12081">
    <property type="protein sequence ID" value="OIW12081"/>
    <property type="gene ID" value="TanjilG_15321"/>
</dbReference>
<evidence type="ECO:0000256" key="2">
    <source>
        <dbReference type="SAM" id="MobiDB-lite"/>
    </source>
</evidence>
<dbReference type="KEGG" id="lang:109347640"/>
<name>A0A1J7IB70_LUPAN</name>
<organism evidence="4 5">
    <name type="scientific">Lupinus angustifolius</name>
    <name type="common">Narrow-leaved blue lupine</name>
    <dbReference type="NCBI Taxonomy" id="3871"/>
    <lineage>
        <taxon>Eukaryota</taxon>
        <taxon>Viridiplantae</taxon>
        <taxon>Streptophyta</taxon>
        <taxon>Embryophyta</taxon>
        <taxon>Tracheophyta</taxon>
        <taxon>Spermatophyta</taxon>
        <taxon>Magnoliopsida</taxon>
        <taxon>eudicotyledons</taxon>
        <taxon>Gunneridae</taxon>
        <taxon>Pentapetalae</taxon>
        <taxon>rosids</taxon>
        <taxon>fabids</taxon>
        <taxon>Fabales</taxon>
        <taxon>Fabaceae</taxon>
        <taxon>Papilionoideae</taxon>
        <taxon>50 kb inversion clade</taxon>
        <taxon>genistoids sensu lato</taxon>
        <taxon>core genistoids</taxon>
        <taxon>Genisteae</taxon>
        <taxon>Lupinus</taxon>
    </lineage>
</organism>
<feature type="coiled-coil region" evidence="1">
    <location>
        <begin position="62"/>
        <end position="174"/>
    </location>
</feature>
<evidence type="ECO:0000256" key="3">
    <source>
        <dbReference type="SAM" id="Phobius"/>
    </source>
</evidence>
<protein>
    <submittedName>
        <fullName evidence="4">Uncharacterized protein</fullName>
    </submittedName>
</protein>
<keyword evidence="3" id="KW-0812">Transmembrane</keyword>
<evidence type="ECO:0000256" key="1">
    <source>
        <dbReference type="SAM" id="Coils"/>
    </source>
</evidence>
<accession>A0A1J7IB70</accession>
<keyword evidence="3" id="KW-1133">Transmembrane helix</keyword>
<dbReference type="AlphaFoldDB" id="A0A1J7IB70"/>
<evidence type="ECO:0000313" key="4">
    <source>
        <dbReference type="EMBL" id="OIW12081.1"/>
    </source>
</evidence>
<keyword evidence="1" id="KW-0175">Coiled coil</keyword>
<dbReference type="Proteomes" id="UP000188354">
    <property type="component" value="Chromosome LG05"/>
</dbReference>
<dbReference type="PANTHER" id="PTHR36143">
    <property type="entry name" value="OS08G0177500 PROTEIN"/>
    <property type="match status" value="1"/>
</dbReference>
<proteinExistence type="predicted"/>
<reference evidence="4 5" key="1">
    <citation type="journal article" date="2017" name="Plant Biotechnol. J.">
        <title>A comprehensive draft genome sequence for lupin (Lupinus angustifolius), an emerging health food: insights into plant-microbe interactions and legume evolution.</title>
        <authorList>
            <person name="Hane J.K."/>
            <person name="Ming Y."/>
            <person name="Kamphuis L.G."/>
            <person name="Nelson M.N."/>
            <person name="Garg G."/>
            <person name="Atkins C.A."/>
            <person name="Bayer P.E."/>
            <person name="Bravo A."/>
            <person name="Bringans S."/>
            <person name="Cannon S."/>
            <person name="Edwards D."/>
            <person name="Foley R."/>
            <person name="Gao L.L."/>
            <person name="Harrison M.J."/>
            <person name="Huang W."/>
            <person name="Hurgobin B."/>
            <person name="Li S."/>
            <person name="Liu C.W."/>
            <person name="McGrath A."/>
            <person name="Morahan G."/>
            <person name="Murray J."/>
            <person name="Weller J."/>
            <person name="Jian J."/>
            <person name="Singh K.B."/>
        </authorList>
    </citation>
    <scope>NUCLEOTIDE SEQUENCE [LARGE SCALE GENOMIC DNA]</scope>
    <source>
        <strain evidence="5">cv. Tanjil</strain>
        <tissue evidence="4">Whole plant</tissue>
    </source>
</reference>
<dbReference type="OrthoDB" id="656845at2759"/>
<dbReference type="PANTHER" id="PTHR36143:SF4">
    <property type="entry name" value="OS08G0177500 PROTEIN"/>
    <property type="match status" value="1"/>
</dbReference>
<keyword evidence="5" id="KW-1185">Reference proteome</keyword>
<feature type="region of interest" description="Disordered" evidence="2">
    <location>
        <begin position="189"/>
        <end position="208"/>
    </location>
</feature>
<keyword evidence="3" id="KW-0472">Membrane</keyword>
<evidence type="ECO:0000313" key="5">
    <source>
        <dbReference type="Proteomes" id="UP000188354"/>
    </source>
</evidence>
<dbReference type="EMBL" id="CM007365">
    <property type="protein sequence ID" value="OIW12081.1"/>
    <property type="molecule type" value="Genomic_DNA"/>
</dbReference>